<feature type="signal peptide" evidence="1">
    <location>
        <begin position="1"/>
        <end position="26"/>
    </location>
</feature>
<organism evidence="2 3">
    <name type="scientific">Nonomuraea recticatena</name>
    <dbReference type="NCBI Taxonomy" id="46178"/>
    <lineage>
        <taxon>Bacteria</taxon>
        <taxon>Bacillati</taxon>
        <taxon>Actinomycetota</taxon>
        <taxon>Actinomycetes</taxon>
        <taxon>Streptosporangiales</taxon>
        <taxon>Streptosporangiaceae</taxon>
        <taxon>Nonomuraea</taxon>
    </lineage>
</organism>
<evidence type="ECO:0008006" key="4">
    <source>
        <dbReference type="Google" id="ProtNLM"/>
    </source>
</evidence>
<keyword evidence="3" id="KW-1185">Reference proteome</keyword>
<evidence type="ECO:0000256" key="1">
    <source>
        <dbReference type="SAM" id="SignalP"/>
    </source>
</evidence>
<dbReference type="EMBL" id="BAAATE010000013">
    <property type="protein sequence ID" value="GAA2671336.1"/>
    <property type="molecule type" value="Genomic_DNA"/>
</dbReference>
<reference evidence="2 3" key="1">
    <citation type="journal article" date="2019" name="Int. J. Syst. Evol. Microbiol.">
        <title>The Global Catalogue of Microorganisms (GCM) 10K type strain sequencing project: providing services to taxonomists for standard genome sequencing and annotation.</title>
        <authorList>
            <consortium name="The Broad Institute Genomics Platform"/>
            <consortium name="The Broad Institute Genome Sequencing Center for Infectious Disease"/>
            <person name="Wu L."/>
            <person name="Ma J."/>
        </authorList>
    </citation>
    <scope>NUCLEOTIDE SEQUENCE [LARGE SCALE GENOMIC DNA]</scope>
    <source>
        <strain evidence="2 3">JCM 6835</strain>
    </source>
</reference>
<gene>
    <name evidence="2" type="ORF">GCM10010412_050870</name>
</gene>
<dbReference type="Proteomes" id="UP001501666">
    <property type="component" value="Unassembled WGS sequence"/>
</dbReference>
<comment type="caution">
    <text evidence="2">The sequence shown here is derived from an EMBL/GenBank/DDBJ whole genome shotgun (WGS) entry which is preliminary data.</text>
</comment>
<protein>
    <recommendedName>
        <fullName evidence="4">DUF4232 domain-containing protein</fullName>
    </recommendedName>
</protein>
<feature type="chain" id="PRO_5045905357" description="DUF4232 domain-containing protein" evidence="1">
    <location>
        <begin position="27"/>
        <end position="102"/>
    </location>
</feature>
<evidence type="ECO:0000313" key="2">
    <source>
        <dbReference type="EMBL" id="GAA2671336.1"/>
    </source>
</evidence>
<accession>A0ABN3S9E7</accession>
<evidence type="ECO:0000313" key="3">
    <source>
        <dbReference type="Proteomes" id="UP001501666"/>
    </source>
</evidence>
<proteinExistence type="predicted"/>
<sequence>MRRLPATLAVGCAIALVLALATPASAAFGTLTLTLLSGQEAELENPARGCHSIDSSVKAVNNTTAPVSLYWDRDCNGPPQLANVGQTTIAQGTPWVSVYVNR</sequence>
<name>A0ABN3S9E7_9ACTN</name>
<keyword evidence="1" id="KW-0732">Signal</keyword>
<dbReference type="RefSeq" id="WP_346149832.1">
    <property type="nucleotide sequence ID" value="NZ_BAAATE010000013.1"/>
</dbReference>